<keyword evidence="1" id="KW-0472">Membrane</keyword>
<evidence type="ECO:0000313" key="3">
    <source>
        <dbReference type="EMBL" id="ABG62281.1"/>
    </source>
</evidence>
<dbReference type="KEGG" id="mes:Meso_0881"/>
<feature type="domain" description="DUF1254" evidence="2">
    <location>
        <begin position="67"/>
        <end position="179"/>
    </location>
</feature>
<proteinExistence type="predicted"/>
<dbReference type="eggNOG" id="COG5436">
    <property type="taxonomic scope" value="Bacteria"/>
</dbReference>
<reference evidence="3" key="1">
    <citation type="submission" date="2006-06" db="EMBL/GenBank/DDBJ databases">
        <title>Complete sequence of chromosome of Chelativorans sp. BNC1.</title>
        <authorList>
            <consortium name="US DOE Joint Genome Institute"/>
            <person name="Copeland A."/>
            <person name="Lucas S."/>
            <person name="Lapidus A."/>
            <person name="Barry K."/>
            <person name="Detter J.C."/>
            <person name="Glavina del Rio T."/>
            <person name="Hammon N."/>
            <person name="Israni S."/>
            <person name="Dalin E."/>
            <person name="Tice H."/>
            <person name="Pitluck S."/>
            <person name="Chertkov O."/>
            <person name="Brettin T."/>
            <person name="Bruce D."/>
            <person name="Han C."/>
            <person name="Tapia R."/>
            <person name="Gilna P."/>
            <person name="Schmutz J."/>
            <person name="Larimer F."/>
            <person name="Land M."/>
            <person name="Hauser L."/>
            <person name="Kyrpides N."/>
            <person name="Mikhailova N."/>
            <person name="Richardson P."/>
        </authorList>
    </citation>
    <scope>NUCLEOTIDE SEQUENCE</scope>
    <source>
        <strain evidence="3">BNC1</strain>
    </source>
</reference>
<evidence type="ECO:0000259" key="2">
    <source>
        <dbReference type="Pfam" id="PF06863"/>
    </source>
</evidence>
<dbReference type="PIRSF" id="PIRSF010244">
    <property type="entry name" value="UCP010244_imp"/>
    <property type="match status" value="1"/>
</dbReference>
<dbReference type="AlphaFoldDB" id="Q11JZ4"/>
<dbReference type="EMBL" id="CP000390">
    <property type="protein sequence ID" value="ABG62281.1"/>
    <property type="molecule type" value="Genomic_DNA"/>
</dbReference>
<dbReference type="STRING" id="266779.Meso_0881"/>
<organism evidence="3">
    <name type="scientific">Chelativorans sp. (strain BNC1)</name>
    <dbReference type="NCBI Taxonomy" id="266779"/>
    <lineage>
        <taxon>Bacteria</taxon>
        <taxon>Pseudomonadati</taxon>
        <taxon>Pseudomonadota</taxon>
        <taxon>Alphaproteobacteria</taxon>
        <taxon>Hyphomicrobiales</taxon>
        <taxon>Phyllobacteriaceae</taxon>
        <taxon>Chelativorans</taxon>
    </lineage>
</organism>
<keyword evidence="1" id="KW-1133">Transmembrane helix</keyword>
<protein>
    <recommendedName>
        <fullName evidence="2">DUF1254 domain-containing protein</fullName>
    </recommendedName>
</protein>
<feature type="transmembrane region" description="Helical" evidence="1">
    <location>
        <begin position="6"/>
        <end position="26"/>
    </location>
</feature>
<evidence type="ECO:0000256" key="1">
    <source>
        <dbReference type="SAM" id="Phobius"/>
    </source>
</evidence>
<accession>Q11JZ4</accession>
<gene>
    <name evidence="3" type="ordered locus">Meso_0881</name>
</gene>
<sequence length="183" mass="20046">MLRLFYVILLGLVGAGMVHIAILFMLPSYSERDIWSRLSAVAAPYAVVNLGPEALRDNAPAPRNPFLLPAACRFDLADGPVHVQSPQTVPFWSVSIYNEDGLNIFSISDRTATDRVLDFVILTTAQMQVIRSGIPSELGRSVFIETDAEEGIALVRVFAPDETWQGVAAAFVRELSCRPVALD</sequence>
<name>Q11JZ4_CHESB</name>
<dbReference type="OrthoDB" id="1346484at2"/>
<dbReference type="HOGENOM" id="CLU_113999_1_0_5"/>
<dbReference type="InterPro" id="IPR010679">
    <property type="entry name" value="DUF1254"/>
</dbReference>
<keyword evidence="1" id="KW-0812">Transmembrane</keyword>
<dbReference type="InterPro" id="IPR014456">
    <property type="entry name" value="UCP010244_IM"/>
</dbReference>
<dbReference type="Pfam" id="PF06863">
    <property type="entry name" value="DUF1254"/>
    <property type="match status" value="1"/>
</dbReference>